<evidence type="ECO:0000313" key="3">
    <source>
        <dbReference type="Proteomes" id="UP000295573"/>
    </source>
</evidence>
<keyword evidence="1" id="KW-0812">Transmembrane</keyword>
<gene>
    <name evidence="2" type="ORF">EV646_102325</name>
</gene>
<proteinExistence type="predicted"/>
<feature type="transmembrane region" description="Helical" evidence="1">
    <location>
        <begin position="49"/>
        <end position="66"/>
    </location>
</feature>
<reference evidence="2 3" key="1">
    <citation type="journal article" date="2015" name="Stand. Genomic Sci.">
        <title>Genomic Encyclopedia of Bacterial and Archaeal Type Strains, Phase III: the genomes of soil and plant-associated and newly described type strains.</title>
        <authorList>
            <person name="Whitman W.B."/>
            <person name="Woyke T."/>
            <person name="Klenk H.P."/>
            <person name="Zhou Y."/>
            <person name="Lilburn T.G."/>
            <person name="Beck B.J."/>
            <person name="De Vos P."/>
            <person name="Vandamme P."/>
            <person name="Eisen J.A."/>
            <person name="Garrity G."/>
            <person name="Hugenholtz P."/>
            <person name="Kyrpides N.C."/>
        </authorList>
    </citation>
    <scope>NUCLEOTIDE SEQUENCE [LARGE SCALE GENOMIC DNA]</scope>
    <source>
        <strain evidence="2 3">VKM Ac-2541</strain>
    </source>
</reference>
<dbReference type="Proteomes" id="UP000295573">
    <property type="component" value="Unassembled WGS sequence"/>
</dbReference>
<feature type="transmembrane region" description="Helical" evidence="1">
    <location>
        <begin position="12"/>
        <end position="29"/>
    </location>
</feature>
<organism evidence="2 3">
    <name type="scientific">Kribbella antiqua</name>
    <dbReference type="NCBI Taxonomy" id="2512217"/>
    <lineage>
        <taxon>Bacteria</taxon>
        <taxon>Bacillati</taxon>
        <taxon>Actinomycetota</taxon>
        <taxon>Actinomycetes</taxon>
        <taxon>Propionibacteriales</taxon>
        <taxon>Kribbellaceae</taxon>
        <taxon>Kribbella</taxon>
    </lineage>
</organism>
<evidence type="ECO:0000256" key="1">
    <source>
        <dbReference type="SAM" id="Phobius"/>
    </source>
</evidence>
<comment type="caution">
    <text evidence="2">The sequence shown here is derived from an EMBL/GenBank/DDBJ whole genome shotgun (WGS) entry which is preliminary data.</text>
</comment>
<dbReference type="RefSeq" id="WP_132145464.1">
    <property type="nucleotide sequence ID" value="NZ_SLWR01000002.1"/>
</dbReference>
<keyword evidence="3" id="KW-1185">Reference proteome</keyword>
<keyword evidence="1" id="KW-1133">Transmembrane helix</keyword>
<name>A0A4R2IWR3_9ACTN</name>
<dbReference type="AlphaFoldDB" id="A0A4R2IWR3"/>
<keyword evidence="1" id="KW-0472">Membrane</keyword>
<dbReference type="OrthoDB" id="3636175at2"/>
<sequence length="83" mass="8966">MNRVRSGWWKVEAFFAGLFGLAAVVTAVFPRWIEELGLEPDGGSGSAEWGIVAVLGVVALTSGLLSRRHFVVRRLAAEKGPRS</sequence>
<protein>
    <submittedName>
        <fullName evidence="2">Uncharacterized protein</fullName>
    </submittedName>
</protein>
<dbReference type="EMBL" id="SLWR01000002">
    <property type="protein sequence ID" value="TCO50251.1"/>
    <property type="molecule type" value="Genomic_DNA"/>
</dbReference>
<evidence type="ECO:0000313" key="2">
    <source>
        <dbReference type="EMBL" id="TCO50251.1"/>
    </source>
</evidence>
<accession>A0A4R2IWR3</accession>